<comment type="caution">
    <text evidence="1">The sequence shown here is derived from an EMBL/GenBank/DDBJ whole genome shotgun (WGS) entry which is preliminary data.</text>
</comment>
<name>A0ABT9QV41_9ACTN</name>
<dbReference type="EMBL" id="JAUSRB010000001">
    <property type="protein sequence ID" value="MDP9860851.1"/>
    <property type="molecule type" value="Genomic_DNA"/>
</dbReference>
<dbReference type="Proteomes" id="UP001230426">
    <property type="component" value="Unassembled WGS sequence"/>
</dbReference>
<proteinExistence type="predicted"/>
<keyword evidence="2" id="KW-1185">Reference proteome</keyword>
<evidence type="ECO:0000313" key="2">
    <source>
        <dbReference type="Proteomes" id="UP001230426"/>
    </source>
</evidence>
<protein>
    <submittedName>
        <fullName evidence="1">Arc/MetJ-type ribon-helix-helix transcriptional regulator</fullName>
    </submittedName>
</protein>
<accession>A0ABT9QV41</accession>
<sequence>MTASVTLSPQDAFFVEYYLNQKRARTRSAVMRKAIQLLRESTPEEDYAVAFGEMDEGAGAEPWDAAEGCGGGEPTG</sequence>
<organism evidence="1 2">
    <name type="scientific">Streptosporangium brasiliense</name>
    <dbReference type="NCBI Taxonomy" id="47480"/>
    <lineage>
        <taxon>Bacteria</taxon>
        <taxon>Bacillati</taxon>
        <taxon>Actinomycetota</taxon>
        <taxon>Actinomycetes</taxon>
        <taxon>Streptosporangiales</taxon>
        <taxon>Streptosporangiaceae</taxon>
        <taxon>Streptosporangium</taxon>
    </lineage>
</organism>
<evidence type="ECO:0000313" key="1">
    <source>
        <dbReference type="EMBL" id="MDP9860851.1"/>
    </source>
</evidence>
<gene>
    <name evidence="1" type="ORF">J2S55_000110</name>
</gene>
<reference evidence="1 2" key="1">
    <citation type="submission" date="2023-07" db="EMBL/GenBank/DDBJ databases">
        <title>Sequencing the genomes of 1000 actinobacteria strains.</title>
        <authorList>
            <person name="Klenk H.-P."/>
        </authorList>
    </citation>
    <scope>NUCLEOTIDE SEQUENCE [LARGE SCALE GENOMIC DNA]</scope>
    <source>
        <strain evidence="1 2">DSM 44109</strain>
    </source>
</reference>